<dbReference type="AlphaFoldDB" id="A0A7C0V9X8"/>
<dbReference type="InterPro" id="IPR001920">
    <property type="entry name" value="Asp/Glu_race"/>
</dbReference>
<comment type="similarity">
    <text evidence="7">Belongs to the aspartate/glutamate racemases family.</text>
</comment>
<dbReference type="FunFam" id="3.40.50.1860:FF:000001">
    <property type="entry name" value="Glutamate racemase"/>
    <property type="match status" value="1"/>
</dbReference>
<dbReference type="HAMAP" id="MF_00258">
    <property type="entry name" value="Glu_racemase"/>
    <property type="match status" value="1"/>
</dbReference>
<dbReference type="GO" id="GO:0071555">
    <property type="term" value="P:cell wall organization"/>
    <property type="evidence" value="ECO:0007669"/>
    <property type="project" value="UniProtKB-KW"/>
</dbReference>
<dbReference type="GO" id="GO:0008360">
    <property type="term" value="P:regulation of cell shape"/>
    <property type="evidence" value="ECO:0007669"/>
    <property type="project" value="UniProtKB-KW"/>
</dbReference>
<comment type="catalytic activity">
    <reaction evidence="1 7">
        <text>L-glutamate = D-glutamate</text>
        <dbReference type="Rhea" id="RHEA:12813"/>
        <dbReference type="ChEBI" id="CHEBI:29985"/>
        <dbReference type="ChEBI" id="CHEBI:29986"/>
        <dbReference type="EC" id="5.1.1.3"/>
    </reaction>
</comment>
<keyword evidence="3 7" id="KW-0133">Cell shape</keyword>
<dbReference type="NCBIfam" id="TIGR00067">
    <property type="entry name" value="glut_race"/>
    <property type="match status" value="1"/>
</dbReference>
<gene>
    <name evidence="7" type="primary">murI</name>
    <name evidence="8" type="ORF">ENF18_02250</name>
</gene>
<dbReference type="SUPFAM" id="SSF53681">
    <property type="entry name" value="Aspartate/glutamate racemase"/>
    <property type="match status" value="2"/>
</dbReference>
<dbReference type="Gene3D" id="3.40.50.1860">
    <property type="match status" value="2"/>
</dbReference>
<organism evidence="8">
    <name type="scientific">candidate division WOR-3 bacterium</name>
    <dbReference type="NCBI Taxonomy" id="2052148"/>
    <lineage>
        <taxon>Bacteria</taxon>
        <taxon>Bacteria division WOR-3</taxon>
    </lineage>
</organism>
<dbReference type="PANTHER" id="PTHR21198:SF2">
    <property type="entry name" value="GLUTAMATE RACEMASE"/>
    <property type="match status" value="1"/>
</dbReference>
<dbReference type="PROSITE" id="PS00924">
    <property type="entry name" value="ASP_GLU_RACEMASE_2"/>
    <property type="match status" value="1"/>
</dbReference>
<dbReference type="InterPro" id="IPR015942">
    <property type="entry name" value="Asp/Glu/hydantoin_racemase"/>
</dbReference>
<comment type="function">
    <text evidence="7">Provides the (R)-glutamate required for cell wall biosynthesis.</text>
</comment>
<dbReference type="PANTHER" id="PTHR21198">
    <property type="entry name" value="GLUTAMATE RACEMASE"/>
    <property type="match status" value="1"/>
</dbReference>
<evidence type="ECO:0000256" key="6">
    <source>
        <dbReference type="ARBA" id="ARBA00023316"/>
    </source>
</evidence>
<feature type="binding site" evidence="7">
    <location>
        <begin position="44"/>
        <end position="45"/>
    </location>
    <ligand>
        <name>substrate</name>
    </ligand>
</feature>
<evidence type="ECO:0000256" key="2">
    <source>
        <dbReference type="ARBA" id="ARBA00013090"/>
    </source>
</evidence>
<sequence length="273" mass="30702">MDNLERPIGIFDSGIGGLTVARHIMEVLPDEKIIYFGDTARVPYGNKSRETIERFAREDIEFLLRFDVKAIVAACFTVSSNALENIREDYNIPIIGMIDPGVQEVLEAGNLRRIGVIGTTATIESKAYENALKKQLDVEIYAYSCPLFVPLAEEGWIEHPATYMIAEEYLHPLKENRVDAVILGCTHYPILKGVIQKVMGEDVLLLEPGLQAGMILKDYLEEKDLLSSNNGGIEIYLSDIPRKFNEIIDRFLGGKRDRVLGIEKVRPFQSPCK</sequence>
<dbReference type="EC" id="5.1.1.3" evidence="2 7"/>
<evidence type="ECO:0000256" key="1">
    <source>
        <dbReference type="ARBA" id="ARBA00001602"/>
    </source>
</evidence>
<evidence type="ECO:0000256" key="5">
    <source>
        <dbReference type="ARBA" id="ARBA00023235"/>
    </source>
</evidence>
<dbReference type="GO" id="GO:0008881">
    <property type="term" value="F:glutamate racemase activity"/>
    <property type="evidence" value="ECO:0007669"/>
    <property type="project" value="UniProtKB-UniRule"/>
</dbReference>
<comment type="pathway">
    <text evidence="7">Cell wall biogenesis; peptidoglycan biosynthesis.</text>
</comment>
<dbReference type="Proteomes" id="UP000885847">
    <property type="component" value="Unassembled WGS sequence"/>
</dbReference>
<evidence type="ECO:0000313" key="8">
    <source>
        <dbReference type="EMBL" id="HDI82596.1"/>
    </source>
</evidence>
<keyword evidence="5 7" id="KW-0413">Isomerase</keyword>
<dbReference type="UniPathway" id="UPA00219"/>
<name>A0A7C0V9X8_UNCW3</name>
<dbReference type="InterPro" id="IPR004391">
    <property type="entry name" value="Glu_race"/>
</dbReference>
<keyword evidence="4 7" id="KW-0573">Peptidoglycan synthesis</keyword>
<dbReference type="GO" id="GO:0009252">
    <property type="term" value="P:peptidoglycan biosynthetic process"/>
    <property type="evidence" value="ECO:0007669"/>
    <property type="project" value="UniProtKB-UniRule"/>
</dbReference>
<proteinExistence type="inferred from homology"/>
<feature type="active site" description="Proton donor/acceptor" evidence="7">
    <location>
        <position position="185"/>
    </location>
</feature>
<dbReference type="EMBL" id="DQWE01000102">
    <property type="protein sequence ID" value="HDI82596.1"/>
    <property type="molecule type" value="Genomic_DNA"/>
</dbReference>
<evidence type="ECO:0000256" key="4">
    <source>
        <dbReference type="ARBA" id="ARBA00022984"/>
    </source>
</evidence>
<evidence type="ECO:0000256" key="7">
    <source>
        <dbReference type="HAMAP-Rule" id="MF_00258"/>
    </source>
</evidence>
<protein>
    <recommendedName>
        <fullName evidence="2 7">Glutamate racemase</fullName>
        <ecNumber evidence="2 7">5.1.1.3</ecNumber>
    </recommendedName>
</protein>
<reference evidence="8" key="1">
    <citation type="journal article" date="2020" name="mSystems">
        <title>Genome- and Community-Level Interaction Insights into Carbon Utilization and Element Cycling Functions of Hydrothermarchaeota in Hydrothermal Sediment.</title>
        <authorList>
            <person name="Zhou Z."/>
            <person name="Liu Y."/>
            <person name="Xu W."/>
            <person name="Pan J."/>
            <person name="Luo Z.H."/>
            <person name="Li M."/>
        </authorList>
    </citation>
    <scope>NUCLEOTIDE SEQUENCE [LARGE SCALE GENOMIC DNA]</scope>
    <source>
        <strain evidence="8">HyVt-102</strain>
    </source>
</reference>
<evidence type="ECO:0000256" key="3">
    <source>
        <dbReference type="ARBA" id="ARBA00022960"/>
    </source>
</evidence>
<feature type="binding site" evidence="7">
    <location>
        <begin position="12"/>
        <end position="13"/>
    </location>
    <ligand>
        <name>substrate</name>
    </ligand>
</feature>
<keyword evidence="6 7" id="KW-0961">Cell wall biogenesis/degradation</keyword>
<comment type="caution">
    <text evidence="8">The sequence shown here is derived from an EMBL/GenBank/DDBJ whole genome shotgun (WGS) entry which is preliminary data.</text>
</comment>
<comment type="caution">
    <text evidence="7">Lacks conserved residue(s) required for the propagation of feature annotation.</text>
</comment>
<dbReference type="Pfam" id="PF01177">
    <property type="entry name" value="Asp_Glu_race"/>
    <property type="match status" value="1"/>
</dbReference>
<dbReference type="InterPro" id="IPR033134">
    <property type="entry name" value="Asp/Glu_racemase_AS_2"/>
</dbReference>
<accession>A0A7C0V9X8</accession>
<feature type="active site" description="Proton donor/acceptor" evidence="7">
    <location>
        <position position="75"/>
    </location>
</feature>
<feature type="binding site" evidence="7">
    <location>
        <begin position="186"/>
        <end position="187"/>
    </location>
    <ligand>
        <name>substrate</name>
    </ligand>
</feature>